<sequence length="118" mass="13204">MTVLRHALRFEGFTVLSGQQEAKTAAIVLGGAAVVRFLIICVLFAQSTKKKDGTVACLESGRFIPEDNYKITQNVCGCFDGPKNGRFQPTQRVFCTDLTPNLSCFYYTPEAYIYSYWP</sequence>
<reference evidence="2 3" key="1">
    <citation type="journal article" date="2017" name="Nature">
        <title>The Apostasia genome and the evolution of orchids.</title>
        <authorList>
            <person name="Zhang G.Q."/>
            <person name="Liu K.W."/>
            <person name="Li Z."/>
            <person name="Lohaus R."/>
            <person name="Hsiao Y.Y."/>
            <person name="Niu S.C."/>
            <person name="Wang J.Y."/>
            <person name="Lin Y.C."/>
            <person name="Xu Q."/>
            <person name="Chen L.J."/>
            <person name="Yoshida K."/>
            <person name="Fujiwara S."/>
            <person name="Wang Z.W."/>
            <person name="Zhang Y.Q."/>
            <person name="Mitsuda N."/>
            <person name="Wang M."/>
            <person name="Liu G.H."/>
            <person name="Pecoraro L."/>
            <person name="Huang H.X."/>
            <person name="Xiao X.J."/>
            <person name="Lin M."/>
            <person name="Wu X.Y."/>
            <person name="Wu W.L."/>
            <person name="Chen Y.Y."/>
            <person name="Chang S.B."/>
            <person name="Sakamoto S."/>
            <person name="Ohme-Takagi M."/>
            <person name="Yagi M."/>
            <person name="Zeng S.J."/>
            <person name="Shen C.Y."/>
            <person name="Yeh C.M."/>
            <person name="Luo Y.B."/>
            <person name="Tsai W.C."/>
            <person name="Van de Peer Y."/>
            <person name="Liu Z.J."/>
        </authorList>
    </citation>
    <scope>NUCLEOTIDE SEQUENCE [LARGE SCALE GENOMIC DNA]</scope>
    <source>
        <strain evidence="3">cv. Shenzhen</strain>
        <tissue evidence="2">Stem</tissue>
    </source>
</reference>
<feature type="transmembrane region" description="Helical" evidence="1">
    <location>
        <begin position="25"/>
        <end position="45"/>
    </location>
</feature>
<gene>
    <name evidence="2" type="ORF">AXF42_Ash012180</name>
</gene>
<dbReference type="OrthoDB" id="2384350at2759"/>
<protein>
    <submittedName>
        <fullName evidence="2">Uncharacterized protein</fullName>
    </submittedName>
</protein>
<evidence type="ECO:0000313" key="3">
    <source>
        <dbReference type="Proteomes" id="UP000236161"/>
    </source>
</evidence>
<organism evidence="2 3">
    <name type="scientific">Apostasia shenzhenica</name>
    <dbReference type="NCBI Taxonomy" id="1088818"/>
    <lineage>
        <taxon>Eukaryota</taxon>
        <taxon>Viridiplantae</taxon>
        <taxon>Streptophyta</taxon>
        <taxon>Embryophyta</taxon>
        <taxon>Tracheophyta</taxon>
        <taxon>Spermatophyta</taxon>
        <taxon>Magnoliopsida</taxon>
        <taxon>Liliopsida</taxon>
        <taxon>Asparagales</taxon>
        <taxon>Orchidaceae</taxon>
        <taxon>Apostasioideae</taxon>
        <taxon>Apostasia</taxon>
    </lineage>
</organism>
<evidence type="ECO:0000313" key="2">
    <source>
        <dbReference type="EMBL" id="PKA62594.1"/>
    </source>
</evidence>
<name>A0A2I0B475_9ASPA</name>
<evidence type="ECO:0000256" key="1">
    <source>
        <dbReference type="SAM" id="Phobius"/>
    </source>
</evidence>
<keyword evidence="3" id="KW-1185">Reference proteome</keyword>
<dbReference type="AlphaFoldDB" id="A0A2I0B475"/>
<keyword evidence="1" id="KW-0812">Transmembrane</keyword>
<accession>A0A2I0B475</accession>
<keyword evidence="1" id="KW-1133">Transmembrane helix</keyword>
<keyword evidence="1" id="KW-0472">Membrane</keyword>
<proteinExistence type="predicted"/>
<dbReference type="Proteomes" id="UP000236161">
    <property type="component" value="Unassembled WGS sequence"/>
</dbReference>
<dbReference type="EMBL" id="KZ451916">
    <property type="protein sequence ID" value="PKA62594.1"/>
    <property type="molecule type" value="Genomic_DNA"/>
</dbReference>